<dbReference type="Pfam" id="PF04536">
    <property type="entry name" value="TPM_phosphatase"/>
    <property type="match status" value="1"/>
</dbReference>
<gene>
    <name evidence="4" type="ORF">RWD45_20695</name>
</gene>
<keyword evidence="2" id="KW-0812">Transmembrane</keyword>
<evidence type="ECO:0000259" key="3">
    <source>
        <dbReference type="Pfam" id="PF04536"/>
    </source>
</evidence>
<accession>A0ABU5CVV3</accession>
<dbReference type="Gene3D" id="3.10.310.50">
    <property type="match status" value="1"/>
</dbReference>
<dbReference type="RefSeq" id="WP_320381396.1">
    <property type="nucleotide sequence ID" value="NZ_JAWDIQ010000003.1"/>
</dbReference>
<dbReference type="InterPro" id="IPR007621">
    <property type="entry name" value="TPM_dom"/>
</dbReference>
<feature type="domain" description="TPM" evidence="3">
    <location>
        <begin position="33"/>
        <end position="158"/>
    </location>
</feature>
<evidence type="ECO:0000313" key="5">
    <source>
        <dbReference type="Proteomes" id="UP001275315"/>
    </source>
</evidence>
<feature type="transmembrane region" description="Helical" evidence="2">
    <location>
        <begin position="176"/>
        <end position="196"/>
    </location>
</feature>
<feature type="compositionally biased region" description="Gly residues" evidence="1">
    <location>
        <begin position="241"/>
        <end position="252"/>
    </location>
</feature>
<evidence type="ECO:0000256" key="1">
    <source>
        <dbReference type="SAM" id="MobiDB-lite"/>
    </source>
</evidence>
<reference evidence="4 5" key="1">
    <citation type="submission" date="2023-10" db="EMBL/GenBank/DDBJ databases">
        <title>Virgibacillus soli CC-YMP-6 genome.</title>
        <authorList>
            <person name="Miliotis G."/>
            <person name="Sengupta P."/>
            <person name="Hameed A."/>
            <person name="Chuvochina M."/>
            <person name="Mcdonagh F."/>
            <person name="Simpson A.C."/>
            <person name="Singh N.K."/>
            <person name="Rekha P.D."/>
            <person name="Raman K."/>
            <person name="Hugenholtz P."/>
            <person name="Venkateswaran K."/>
        </authorList>
    </citation>
    <scope>NUCLEOTIDE SEQUENCE [LARGE SCALE GENOMIC DNA]</scope>
    <source>
        <strain evidence="4 5">CC-YMP-6</strain>
    </source>
</reference>
<keyword evidence="5" id="KW-1185">Reference proteome</keyword>
<feature type="region of interest" description="Disordered" evidence="1">
    <location>
        <begin position="226"/>
        <end position="264"/>
    </location>
</feature>
<sequence>MKKRELLKIAIIVFIAFFILIPSLVHAEKQLIFDGAEVLSSGEKSMLEDLARKYGAERKTDFIILTVGDPEAGDIEKYMADFYDNHKPGFDRPGGNTVILAVEFYKSEGKNEFYLAGFEKGEKYVDNARADQITDKLIPYLKAKDYVGAFETFIETTYDYMGYRPGVNPESIFFDLWFQVLIAIGIGGAVIGVMMYHSGGRVTVNQGTYMDTNKTRVNQRRDAYIRTTVSKRRKPSNNSGSGRGGGGGGVTRGGSSYSGSRKSF</sequence>
<dbReference type="EMBL" id="JAWDIQ010000003">
    <property type="protein sequence ID" value="MDY0410511.1"/>
    <property type="molecule type" value="Genomic_DNA"/>
</dbReference>
<proteinExistence type="predicted"/>
<protein>
    <submittedName>
        <fullName evidence="4">TPM domain-containing protein</fullName>
    </submittedName>
</protein>
<evidence type="ECO:0000313" key="4">
    <source>
        <dbReference type="EMBL" id="MDY0410511.1"/>
    </source>
</evidence>
<keyword evidence="2" id="KW-0472">Membrane</keyword>
<comment type="caution">
    <text evidence="4">The sequence shown here is derived from an EMBL/GenBank/DDBJ whole genome shotgun (WGS) entry which is preliminary data.</text>
</comment>
<feature type="compositionally biased region" description="Low complexity" evidence="1">
    <location>
        <begin position="253"/>
        <end position="264"/>
    </location>
</feature>
<dbReference type="Proteomes" id="UP001275315">
    <property type="component" value="Unassembled WGS sequence"/>
</dbReference>
<evidence type="ECO:0000256" key="2">
    <source>
        <dbReference type="SAM" id="Phobius"/>
    </source>
</evidence>
<organism evidence="4 5">
    <name type="scientific">Paracerasibacillus soli</name>
    <dbReference type="NCBI Taxonomy" id="480284"/>
    <lineage>
        <taxon>Bacteria</taxon>
        <taxon>Bacillati</taxon>
        <taxon>Bacillota</taxon>
        <taxon>Bacilli</taxon>
        <taxon>Bacillales</taxon>
        <taxon>Bacillaceae</taxon>
        <taxon>Paracerasibacillus</taxon>
    </lineage>
</organism>
<keyword evidence="2" id="KW-1133">Transmembrane helix</keyword>
<name>A0ABU5CVV3_9BACI</name>